<accession>A0A1N6IFJ0</accession>
<evidence type="ECO:0000313" key="4">
    <source>
        <dbReference type="Proteomes" id="UP000184932"/>
    </source>
</evidence>
<reference evidence="4" key="1">
    <citation type="submission" date="2016-11" db="EMBL/GenBank/DDBJ databases">
        <authorList>
            <person name="Varghese N."/>
            <person name="Submissions S."/>
        </authorList>
    </citation>
    <scope>NUCLEOTIDE SEQUENCE [LARGE SCALE GENOMIC DNA]</scope>
    <source>
        <strain evidence="4">DSM 29440</strain>
    </source>
</reference>
<gene>
    <name evidence="3" type="ORF">SAMN05444002_3816</name>
</gene>
<evidence type="ECO:0000256" key="1">
    <source>
        <dbReference type="SAM" id="MobiDB-lite"/>
    </source>
</evidence>
<sequence>MKKSFAALVPLALAACAPLEPLPAGAELTGSTAVTTPAPSGPTVGWAGYRVRPPEDWRGVNDAQTGN</sequence>
<evidence type="ECO:0000256" key="2">
    <source>
        <dbReference type="SAM" id="SignalP"/>
    </source>
</evidence>
<feature type="chain" id="PRO_5013360258" evidence="2">
    <location>
        <begin position="27"/>
        <end position="67"/>
    </location>
</feature>
<proteinExistence type="predicted"/>
<feature type="compositionally biased region" description="Polar residues" evidence="1">
    <location>
        <begin position="29"/>
        <end position="38"/>
    </location>
</feature>
<keyword evidence="4" id="KW-1185">Reference proteome</keyword>
<keyword evidence="2" id="KW-0732">Signal</keyword>
<protein>
    <submittedName>
        <fullName evidence="3">Uncharacterized protein</fullName>
    </submittedName>
</protein>
<evidence type="ECO:0000313" key="3">
    <source>
        <dbReference type="EMBL" id="SIO30792.1"/>
    </source>
</evidence>
<feature type="signal peptide" evidence="2">
    <location>
        <begin position="1"/>
        <end position="26"/>
    </location>
</feature>
<name>A0A1N6IFJ0_9RHOB</name>
<dbReference type="AlphaFoldDB" id="A0A1N6IFJ0"/>
<organism evidence="3 4">
    <name type="scientific">Vannielia litorea</name>
    <dbReference type="NCBI Taxonomy" id="1217970"/>
    <lineage>
        <taxon>Bacteria</taxon>
        <taxon>Pseudomonadati</taxon>
        <taxon>Pseudomonadota</taxon>
        <taxon>Alphaproteobacteria</taxon>
        <taxon>Rhodobacterales</taxon>
        <taxon>Paracoccaceae</taxon>
        <taxon>Vannielia</taxon>
    </lineage>
</organism>
<dbReference type="Proteomes" id="UP000184932">
    <property type="component" value="Unassembled WGS sequence"/>
</dbReference>
<feature type="region of interest" description="Disordered" evidence="1">
    <location>
        <begin position="24"/>
        <end position="67"/>
    </location>
</feature>
<dbReference type="PROSITE" id="PS51257">
    <property type="entry name" value="PROKAR_LIPOPROTEIN"/>
    <property type="match status" value="1"/>
</dbReference>
<dbReference type="STRING" id="1217970.SAMN05444002_3816"/>
<dbReference type="EMBL" id="FSRL01000002">
    <property type="protein sequence ID" value="SIO30792.1"/>
    <property type="molecule type" value="Genomic_DNA"/>
</dbReference>